<dbReference type="PROSITE" id="PS01297">
    <property type="entry name" value="FLAP_GST2_LTC4S"/>
    <property type="match status" value="1"/>
</dbReference>
<dbReference type="EC" id="2.5.1.18" evidence="7"/>
<gene>
    <name evidence="8" type="primary">MGST2</name>
</gene>
<protein>
    <recommendedName>
        <fullName evidence="7">Microsomal glutathione S-transferase 2</fullName>
        <shortName evidence="7">Microsomal GST-2</shortName>
        <shortName evidence="7">Microsomal GST-II</shortName>
        <ecNumber evidence="7">1.11.1.-</ecNumber>
        <ecNumber evidence="7">2.5.1.18</ecNumber>
        <ecNumber evidence="7">4.4.1.20</ecNumber>
    </recommendedName>
    <alternativeName>
        <fullName evidence="7">Glutathione peroxidase MGST2</fullName>
    </alternativeName>
    <alternativeName>
        <fullName evidence="7">Leukotriene C4 synthase MGST2</fullName>
    </alternativeName>
    <alternativeName>
        <fullName evidence="7">Microsomal glutathione S-transferase II</fullName>
    </alternativeName>
</protein>
<dbReference type="EC" id="1.11.1.-" evidence="7"/>
<comment type="function">
    <text evidence="7">Catalyzes several different glutathione-dependent reactions. Catalyzes the glutathione-dependent reduction of lipid hydroperoxides, such as 5-HPETE. Has glutathione transferase activity, toward xenobiotic electrophiles, such as 1-chloro-2, 4-dinitrobenzene (CDNB). Catalyzes also the conjugation of leukotriene A4 with reduced glutathione to form leukotriene C4 (LTC4). Involved in oxidative DNA damage induced by ER stress and anticancer agents by activating LTC4 biosynthetic machinery in nonimmune cells.</text>
</comment>
<accession>A0A7N4PYY0</accession>
<comment type="catalytic activity">
    <reaction evidence="7">
        <text>(5S)-hydroperoxy-(6E,8Z,11Z,14Z)-eicosatetraenoate + 2 glutathione = (5S)-hydroxy-(6E,8Z,11Z,14Z)-eicosatetraenoate + glutathione disulfide + H2O</text>
        <dbReference type="Rhea" id="RHEA:48620"/>
        <dbReference type="ChEBI" id="CHEBI:15377"/>
        <dbReference type="ChEBI" id="CHEBI:57450"/>
        <dbReference type="ChEBI" id="CHEBI:57925"/>
        <dbReference type="ChEBI" id="CHEBI:58297"/>
        <dbReference type="ChEBI" id="CHEBI:90632"/>
    </reaction>
</comment>
<proteinExistence type="inferred from homology"/>
<evidence type="ECO:0000256" key="6">
    <source>
        <dbReference type="ARBA" id="ARBA00023136"/>
    </source>
</evidence>
<reference evidence="8 9" key="1">
    <citation type="journal article" date="2011" name="Proc. Natl. Acad. Sci. U.S.A.">
        <title>Genetic diversity and population structure of the endangered marsupial Sarcophilus harrisii (Tasmanian devil).</title>
        <authorList>
            <person name="Miller W."/>
            <person name="Hayes V.M."/>
            <person name="Ratan A."/>
            <person name="Petersen D.C."/>
            <person name="Wittekindt N.E."/>
            <person name="Miller J."/>
            <person name="Walenz B."/>
            <person name="Knight J."/>
            <person name="Qi J."/>
            <person name="Zhao F."/>
            <person name="Wang Q."/>
            <person name="Bedoya-Reina O.C."/>
            <person name="Katiyar N."/>
            <person name="Tomsho L.P."/>
            <person name="Kasson L.M."/>
            <person name="Hardie R.A."/>
            <person name="Woodbridge P."/>
            <person name="Tindall E.A."/>
            <person name="Bertelsen M.F."/>
            <person name="Dixon D."/>
            <person name="Pyecroft S."/>
            <person name="Helgen K.M."/>
            <person name="Lesk A.M."/>
            <person name="Pringle T.H."/>
            <person name="Patterson N."/>
            <person name="Zhang Y."/>
            <person name="Kreiss A."/>
            <person name="Woods G.M."/>
            <person name="Jones M.E."/>
            <person name="Schuster S.C."/>
        </authorList>
    </citation>
    <scope>NUCLEOTIDE SEQUENCE [LARGE SCALE GENOMIC DNA]</scope>
</reference>
<keyword evidence="7" id="KW-0808">Transferase</keyword>
<dbReference type="Gene3D" id="1.20.120.550">
    <property type="entry name" value="Membrane associated eicosanoid/glutathione metabolism-like domain"/>
    <property type="match status" value="1"/>
</dbReference>
<dbReference type="InterPro" id="IPR001129">
    <property type="entry name" value="Membr-assoc_MAPEG"/>
</dbReference>
<comment type="catalytic activity">
    <reaction evidence="7">
        <text>leukotriene C4 = leukotriene A4 + glutathione</text>
        <dbReference type="Rhea" id="RHEA:17617"/>
        <dbReference type="ChEBI" id="CHEBI:57463"/>
        <dbReference type="ChEBI" id="CHEBI:57925"/>
        <dbReference type="ChEBI" id="CHEBI:57973"/>
        <dbReference type="EC" id="4.4.1.20"/>
    </reaction>
</comment>
<organism evidence="8 9">
    <name type="scientific">Sarcophilus harrisii</name>
    <name type="common">Tasmanian devil</name>
    <name type="synonym">Sarcophilus laniarius</name>
    <dbReference type="NCBI Taxonomy" id="9305"/>
    <lineage>
        <taxon>Eukaryota</taxon>
        <taxon>Metazoa</taxon>
        <taxon>Chordata</taxon>
        <taxon>Craniata</taxon>
        <taxon>Vertebrata</taxon>
        <taxon>Euteleostomi</taxon>
        <taxon>Mammalia</taxon>
        <taxon>Metatheria</taxon>
        <taxon>Dasyuromorphia</taxon>
        <taxon>Dasyuridae</taxon>
        <taxon>Sarcophilus</taxon>
    </lineage>
</organism>
<keyword evidence="7" id="KW-0492">Microsome</keyword>
<evidence type="ECO:0000256" key="5">
    <source>
        <dbReference type="ARBA" id="ARBA00022989"/>
    </source>
</evidence>
<dbReference type="PANTHER" id="PTHR10250">
    <property type="entry name" value="MICROSOMAL GLUTATHIONE S-TRANSFERASE"/>
    <property type="match status" value="1"/>
</dbReference>
<dbReference type="GO" id="GO:0042802">
    <property type="term" value="F:identical protein binding"/>
    <property type="evidence" value="ECO:0007669"/>
    <property type="project" value="Ensembl"/>
</dbReference>
<evidence type="ECO:0000256" key="7">
    <source>
        <dbReference type="RuleBase" id="RU369123"/>
    </source>
</evidence>
<keyword evidence="3 7" id="KW-0434">Leukotriene biosynthesis</keyword>
<dbReference type="EC" id="4.4.1.20" evidence="7"/>
<dbReference type="GO" id="GO:0043295">
    <property type="term" value="F:glutathione binding"/>
    <property type="evidence" value="ECO:0007669"/>
    <property type="project" value="UniProtKB-UniRule"/>
</dbReference>
<dbReference type="GO" id="GO:0005789">
    <property type="term" value="C:endoplasmic reticulum membrane"/>
    <property type="evidence" value="ECO:0007669"/>
    <property type="project" value="UniProtKB-SubCell"/>
</dbReference>
<dbReference type="InterPro" id="IPR023352">
    <property type="entry name" value="MAPEG-like_dom_sf"/>
</dbReference>
<dbReference type="GeneTree" id="ENSGT00940000160288"/>
<keyword evidence="7" id="KW-0443">Lipid metabolism</keyword>
<keyword evidence="2 7" id="KW-0812">Transmembrane</keyword>
<dbReference type="GO" id="GO:0004464">
    <property type="term" value="F:leukotriene-C4 synthase activity"/>
    <property type="evidence" value="ECO:0007669"/>
    <property type="project" value="UniProtKB-EC"/>
</dbReference>
<dbReference type="GO" id="GO:0019370">
    <property type="term" value="P:leukotriene biosynthetic process"/>
    <property type="evidence" value="ECO:0007669"/>
    <property type="project" value="UniProtKB-UniRule"/>
</dbReference>
<keyword evidence="7" id="KW-0560">Oxidoreductase</keyword>
<keyword evidence="9" id="KW-1185">Reference proteome</keyword>
<sequence>EETNPSQLHTSEHLSTAQQLVWIFFAWQVGKARKKYKISPPAVIGSPAFERVFRAQQNCLEFYPIFLVTFWMAGWFFNQVLAVLLGLAYMYARHKYFLGYSESAKERLTGFQMSLGVLALLVIQAIVGIANDFLDEYMDLNIFKKLHQWF</sequence>
<dbReference type="GO" id="GO:0004602">
    <property type="term" value="F:glutathione peroxidase activity"/>
    <property type="evidence" value="ECO:0007669"/>
    <property type="project" value="UniProtKB-UniRule"/>
</dbReference>
<dbReference type="PRINTS" id="PR00488">
    <property type="entry name" value="5LPOXGNASEAP"/>
</dbReference>
<dbReference type="InParanoid" id="A0A7N4PYY0"/>
<keyword evidence="4 7" id="KW-0256">Endoplasmic reticulum</keyword>
<comment type="subcellular location">
    <subcellularLocation>
        <location evidence="7">Endoplasmic reticulum membrane</location>
        <topology evidence="7">Multi-pass membrane protein</topology>
    </subcellularLocation>
    <subcellularLocation>
        <location evidence="7">Microsome membrane</location>
        <topology evidence="7">Multi-pass membrane protein</topology>
    </subcellularLocation>
</comment>
<feature type="transmembrane region" description="Helical" evidence="7">
    <location>
        <begin position="70"/>
        <end position="92"/>
    </location>
</feature>
<dbReference type="Ensembl" id="ENSSHAT00000027152.1">
    <property type="protein sequence ID" value="ENSSHAP00000044620.1"/>
    <property type="gene ID" value="ENSSHAG00000026843.1"/>
</dbReference>
<dbReference type="GO" id="GO:0005886">
    <property type="term" value="C:plasma membrane"/>
    <property type="evidence" value="ECO:0007669"/>
    <property type="project" value="Ensembl"/>
</dbReference>
<keyword evidence="5 7" id="KW-1133">Transmembrane helix</keyword>
<keyword evidence="6 7" id="KW-0472">Membrane</keyword>
<evidence type="ECO:0000313" key="9">
    <source>
        <dbReference type="Proteomes" id="UP000007648"/>
    </source>
</evidence>
<comment type="catalytic activity">
    <reaction evidence="7">
        <text>RX + glutathione = an S-substituted glutathione + a halide anion + H(+)</text>
        <dbReference type="Rhea" id="RHEA:16437"/>
        <dbReference type="ChEBI" id="CHEBI:15378"/>
        <dbReference type="ChEBI" id="CHEBI:16042"/>
        <dbReference type="ChEBI" id="CHEBI:17792"/>
        <dbReference type="ChEBI" id="CHEBI:57925"/>
        <dbReference type="ChEBI" id="CHEBI:90779"/>
        <dbReference type="EC" id="2.5.1.18"/>
    </reaction>
</comment>
<comment type="similarity">
    <text evidence="1 7">Belongs to the MAPEG family.</text>
</comment>
<comment type="caution">
    <text evidence="7">Lacks conserved residue(s) required for the propagation of feature annotation.</text>
</comment>
<evidence type="ECO:0000313" key="8">
    <source>
        <dbReference type="Ensembl" id="ENSSHAP00000044620.1"/>
    </source>
</evidence>
<evidence type="ECO:0000256" key="2">
    <source>
        <dbReference type="ARBA" id="ARBA00022692"/>
    </source>
</evidence>
<keyword evidence="7" id="KW-0456">Lyase</keyword>
<dbReference type="InterPro" id="IPR018295">
    <property type="entry name" value="FLAP/GST2/LTC4S_CS"/>
</dbReference>
<dbReference type="GO" id="GO:0046466">
    <property type="term" value="P:membrane lipid catabolic process"/>
    <property type="evidence" value="ECO:0007669"/>
    <property type="project" value="Ensembl"/>
</dbReference>
<comment type="subunit">
    <text evidence="7">Homotrimer.</text>
</comment>
<dbReference type="AlphaFoldDB" id="A0A7N4PYY0"/>
<dbReference type="SUPFAM" id="SSF161084">
    <property type="entry name" value="MAPEG domain-like"/>
    <property type="match status" value="1"/>
</dbReference>
<evidence type="ECO:0000256" key="1">
    <source>
        <dbReference type="ARBA" id="ARBA00010459"/>
    </source>
</evidence>
<dbReference type="GO" id="GO:0005635">
    <property type="term" value="C:nuclear envelope"/>
    <property type="evidence" value="ECO:0007669"/>
    <property type="project" value="TreeGrafter"/>
</dbReference>
<name>A0A7N4PYY0_SARHA</name>
<evidence type="ECO:0000256" key="3">
    <source>
        <dbReference type="ARBA" id="ARBA00022751"/>
    </source>
</evidence>
<reference evidence="8" key="2">
    <citation type="submission" date="2025-08" db="UniProtKB">
        <authorList>
            <consortium name="Ensembl"/>
        </authorList>
    </citation>
    <scope>IDENTIFICATION</scope>
</reference>
<reference evidence="8" key="3">
    <citation type="submission" date="2025-09" db="UniProtKB">
        <authorList>
            <consortium name="Ensembl"/>
        </authorList>
    </citation>
    <scope>IDENTIFICATION</scope>
</reference>
<dbReference type="GO" id="GO:0008047">
    <property type="term" value="F:enzyme activator activity"/>
    <property type="evidence" value="ECO:0007669"/>
    <property type="project" value="UniProtKB-UniRule"/>
</dbReference>
<dbReference type="GO" id="GO:0006750">
    <property type="term" value="P:glutathione biosynthetic process"/>
    <property type="evidence" value="ECO:0007669"/>
    <property type="project" value="Ensembl"/>
</dbReference>
<comment type="catalytic activity">
    <reaction evidence="7">
        <text>1-chloro-2,4-dinitrobenzene + glutathione = 2,4-dinitrophenyl-S-glutathione + chloride + H(+)</text>
        <dbReference type="Rhea" id="RHEA:51220"/>
        <dbReference type="ChEBI" id="CHEBI:15378"/>
        <dbReference type="ChEBI" id="CHEBI:17996"/>
        <dbReference type="ChEBI" id="CHEBI:34718"/>
        <dbReference type="ChEBI" id="CHEBI:57925"/>
        <dbReference type="ChEBI" id="CHEBI:133977"/>
        <dbReference type="EC" id="2.5.1.18"/>
    </reaction>
</comment>
<evidence type="ECO:0000256" key="4">
    <source>
        <dbReference type="ARBA" id="ARBA00022824"/>
    </source>
</evidence>
<dbReference type="Proteomes" id="UP000007648">
    <property type="component" value="Unassembled WGS sequence"/>
</dbReference>
<dbReference type="FunFam" id="1.20.120.550:FF:000003">
    <property type="entry name" value="Leukotriene C4 synthase"/>
    <property type="match status" value="1"/>
</dbReference>
<dbReference type="PANTHER" id="PTHR10250:SF13">
    <property type="entry name" value="MICROSOMAL GLUTATHIONE S-TRANSFERASE 2"/>
    <property type="match status" value="1"/>
</dbReference>
<feature type="transmembrane region" description="Helical" evidence="7">
    <location>
        <begin position="113"/>
        <end position="130"/>
    </location>
</feature>
<dbReference type="InterPro" id="IPR001446">
    <property type="entry name" value="5_LipOase_AP"/>
</dbReference>
<dbReference type="InterPro" id="IPR050997">
    <property type="entry name" value="MAPEG"/>
</dbReference>
<dbReference type="GO" id="GO:0004364">
    <property type="term" value="F:glutathione transferase activity"/>
    <property type="evidence" value="ECO:0007669"/>
    <property type="project" value="UniProtKB-UniRule"/>
</dbReference>
<dbReference type="Pfam" id="PF01124">
    <property type="entry name" value="MAPEG"/>
    <property type="match status" value="1"/>
</dbReference>
<dbReference type="FunCoup" id="A0A7N4PYY0">
    <property type="interactions" value="420"/>
</dbReference>